<proteinExistence type="predicted"/>
<dbReference type="SMART" id="SM00020">
    <property type="entry name" value="Tryp_SPc"/>
    <property type="match status" value="1"/>
</dbReference>
<dbReference type="FunFam" id="2.40.10.10:FF:000068">
    <property type="entry name" value="transmembrane protease serine 2"/>
    <property type="match status" value="1"/>
</dbReference>
<dbReference type="EMBL" id="BDGG01000002">
    <property type="protein sequence ID" value="GAU92481.1"/>
    <property type="molecule type" value="Genomic_DNA"/>
</dbReference>
<dbReference type="PROSITE" id="PS00134">
    <property type="entry name" value="TRYPSIN_HIS"/>
    <property type="match status" value="1"/>
</dbReference>
<evidence type="ECO:0000256" key="3">
    <source>
        <dbReference type="SAM" id="SignalP"/>
    </source>
</evidence>
<dbReference type="InterPro" id="IPR018114">
    <property type="entry name" value="TRYPSIN_HIS"/>
</dbReference>
<dbReference type="Proteomes" id="UP000186922">
    <property type="component" value="Unassembled WGS sequence"/>
</dbReference>
<dbReference type="InterPro" id="IPR001314">
    <property type="entry name" value="Peptidase_S1A"/>
</dbReference>
<evidence type="ECO:0000259" key="4">
    <source>
        <dbReference type="PROSITE" id="PS50240"/>
    </source>
</evidence>
<name>A0A1D1USN0_RAMVA</name>
<dbReference type="InterPro" id="IPR043504">
    <property type="entry name" value="Peptidase_S1_PA_chymotrypsin"/>
</dbReference>
<dbReference type="PANTHER" id="PTHR24252:SF7">
    <property type="entry name" value="HYALIN"/>
    <property type="match status" value="1"/>
</dbReference>
<organism evidence="5 6">
    <name type="scientific">Ramazzottius varieornatus</name>
    <name type="common">Water bear</name>
    <name type="synonym">Tardigrade</name>
    <dbReference type="NCBI Taxonomy" id="947166"/>
    <lineage>
        <taxon>Eukaryota</taxon>
        <taxon>Metazoa</taxon>
        <taxon>Ecdysozoa</taxon>
        <taxon>Tardigrada</taxon>
        <taxon>Eutardigrada</taxon>
        <taxon>Parachela</taxon>
        <taxon>Hypsibioidea</taxon>
        <taxon>Ramazzottiidae</taxon>
        <taxon>Ramazzottius</taxon>
    </lineage>
</organism>
<dbReference type="CDD" id="cd00190">
    <property type="entry name" value="Tryp_SPc"/>
    <property type="match status" value="1"/>
</dbReference>
<evidence type="ECO:0000313" key="6">
    <source>
        <dbReference type="Proteomes" id="UP000186922"/>
    </source>
</evidence>
<evidence type="ECO:0000256" key="2">
    <source>
        <dbReference type="SAM" id="MobiDB-lite"/>
    </source>
</evidence>
<feature type="region of interest" description="Disordered" evidence="2">
    <location>
        <begin position="29"/>
        <end position="52"/>
    </location>
</feature>
<dbReference type="Pfam" id="PF00089">
    <property type="entry name" value="Trypsin"/>
    <property type="match status" value="1"/>
</dbReference>
<keyword evidence="6" id="KW-1185">Reference proteome</keyword>
<dbReference type="STRING" id="947166.A0A1D1USN0"/>
<keyword evidence="3" id="KW-0732">Signal</keyword>
<dbReference type="GO" id="GO:0004252">
    <property type="term" value="F:serine-type endopeptidase activity"/>
    <property type="evidence" value="ECO:0007669"/>
    <property type="project" value="InterPro"/>
</dbReference>
<dbReference type="OrthoDB" id="414661at2759"/>
<dbReference type="PRINTS" id="PR00722">
    <property type="entry name" value="CHYMOTRYPSIN"/>
</dbReference>
<comment type="caution">
    <text evidence="5">The sequence shown here is derived from an EMBL/GenBank/DDBJ whole genome shotgun (WGS) entry which is preliminary data.</text>
</comment>
<dbReference type="AlphaFoldDB" id="A0A1D1USN0"/>
<dbReference type="GO" id="GO:0006508">
    <property type="term" value="P:proteolysis"/>
    <property type="evidence" value="ECO:0007669"/>
    <property type="project" value="InterPro"/>
</dbReference>
<feature type="compositionally biased region" description="Polar residues" evidence="2">
    <location>
        <begin position="29"/>
        <end position="38"/>
    </location>
</feature>
<gene>
    <name evidence="5" type="primary">RvY_04557</name>
    <name evidence="5" type="synonym">RvY_04557.1</name>
    <name evidence="5" type="ORF">RvY_04557-1</name>
</gene>
<feature type="domain" description="Peptidase S1" evidence="4">
    <location>
        <begin position="265"/>
        <end position="516"/>
    </location>
</feature>
<dbReference type="InterPro" id="IPR009003">
    <property type="entry name" value="Peptidase_S1_PA"/>
</dbReference>
<dbReference type="PANTHER" id="PTHR24252">
    <property type="entry name" value="ACROSIN-RELATED"/>
    <property type="match status" value="1"/>
</dbReference>
<feature type="compositionally biased region" description="Basic and acidic residues" evidence="2">
    <location>
        <begin position="152"/>
        <end position="166"/>
    </location>
</feature>
<feature type="signal peptide" evidence="3">
    <location>
        <begin position="1"/>
        <end position="24"/>
    </location>
</feature>
<accession>A0A1D1USN0</accession>
<dbReference type="Gene3D" id="2.40.10.10">
    <property type="entry name" value="Trypsin-like serine proteases"/>
    <property type="match status" value="1"/>
</dbReference>
<keyword evidence="1" id="KW-1015">Disulfide bond</keyword>
<dbReference type="SUPFAM" id="SSF50494">
    <property type="entry name" value="Trypsin-like serine proteases"/>
    <property type="match status" value="1"/>
</dbReference>
<reference evidence="5 6" key="1">
    <citation type="journal article" date="2016" name="Nat. Commun.">
        <title>Extremotolerant tardigrade genome and improved radiotolerance of human cultured cells by tardigrade-unique protein.</title>
        <authorList>
            <person name="Hashimoto T."/>
            <person name="Horikawa D.D."/>
            <person name="Saito Y."/>
            <person name="Kuwahara H."/>
            <person name="Kozuka-Hata H."/>
            <person name="Shin-I T."/>
            <person name="Minakuchi Y."/>
            <person name="Ohishi K."/>
            <person name="Motoyama A."/>
            <person name="Aizu T."/>
            <person name="Enomoto A."/>
            <person name="Kondo K."/>
            <person name="Tanaka S."/>
            <person name="Hara Y."/>
            <person name="Koshikawa S."/>
            <person name="Sagara H."/>
            <person name="Miura T."/>
            <person name="Yokobori S."/>
            <person name="Miyagawa K."/>
            <person name="Suzuki Y."/>
            <person name="Kubo T."/>
            <person name="Oyama M."/>
            <person name="Kohara Y."/>
            <person name="Fujiyama A."/>
            <person name="Arakawa K."/>
            <person name="Katayama T."/>
            <person name="Toyoda A."/>
            <person name="Kunieda T."/>
        </authorList>
    </citation>
    <scope>NUCLEOTIDE SEQUENCE [LARGE SCALE GENOMIC DNA]</scope>
    <source>
        <strain evidence="5 6">YOKOZUNA-1</strain>
    </source>
</reference>
<evidence type="ECO:0000256" key="1">
    <source>
        <dbReference type="ARBA" id="ARBA00023157"/>
    </source>
</evidence>
<dbReference type="PROSITE" id="PS50240">
    <property type="entry name" value="TRYPSIN_DOM"/>
    <property type="match status" value="1"/>
</dbReference>
<sequence length="522" mass="56479">MRKFRCFMLAVVFLVECFINYAHTAGPQQRFSSRINQRQRPEVSDPTTPSSLSDLVTISTSRPQFPRVQQNPVLSTTTTTKITTVKPATTRITTVSTTAPIVTTEALPAEGEAPAGIFHLNSTFFAPSTDLILDPQLLPGLSSGFVTVPSKFRPDNQPSDRTRLKDSGPPAGRKCTVKLDGATGTCAQFNDVILGHTCVSMSTALSDHCSDGQVCCFMPTVNKAAAMEYDQVPCGQRKLNESSIALVLDAQIARARVFDTLSGRIIGGVPAEENEICWQAAIMVDKEYACGGAIIDSRHVITAAHCIQDIESVRQVRVRIGHRNLNIRGRCSESFEVSQIVFHDQYDPESFAFDMAIINLAAPITNPECSCRICLPDKQDEAPSSKSCIISGYGTTQPDKPNTGGRELNIGNVNIVSDCTSRIKQDKSIPSTFVVDPSMVCAVGEDPSRLTDTCDVDAGSSLACLVSANSPNVYKLVGLASWGFPCGSNNQQSGPRVPTVYSNVPHVVNWIKDVQKQTDPDI</sequence>
<feature type="region of interest" description="Disordered" evidence="2">
    <location>
        <begin position="150"/>
        <end position="172"/>
    </location>
</feature>
<feature type="chain" id="PRO_5008897558" description="Peptidase S1 domain-containing protein" evidence="3">
    <location>
        <begin position="25"/>
        <end position="522"/>
    </location>
</feature>
<dbReference type="InterPro" id="IPR001254">
    <property type="entry name" value="Trypsin_dom"/>
</dbReference>
<protein>
    <recommendedName>
        <fullName evidence="4">Peptidase S1 domain-containing protein</fullName>
    </recommendedName>
</protein>
<evidence type="ECO:0000313" key="5">
    <source>
        <dbReference type="EMBL" id="GAU92481.1"/>
    </source>
</evidence>